<proteinExistence type="predicted"/>
<comment type="caution">
    <text evidence="9">The sequence shown here is derived from an EMBL/GenBank/DDBJ whole genome shotgun (WGS) entry which is preliminary data.</text>
</comment>
<evidence type="ECO:0000313" key="9">
    <source>
        <dbReference type="EMBL" id="ORX77549.1"/>
    </source>
</evidence>
<evidence type="ECO:0000256" key="7">
    <source>
        <dbReference type="SAM" id="SignalP"/>
    </source>
</evidence>
<accession>A0A1Y1WVG3</accession>
<feature type="chain" id="PRO_5012960112" description="G-protein coupled receptors family 3 profile domain-containing protein" evidence="7">
    <location>
        <begin position="20"/>
        <end position="963"/>
    </location>
</feature>
<dbReference type="PANTHER" id="PTHR24060">
    <property type="entry name" value="METABOTROPIC GLUTAMATE RECEPTOR"/>
    <property type="match status" value="1"/>
</dbReference>
<evidence type="ECO:0000256" key="2">
    <source>
        <dbReference type="ARBA" id="ARBA00022692"/>
    </source>
</evidence>
<feature type="transmembrane region" description="Helical" evidence="6">
    <location>
        <begin position="924"/>
        <end position="943"/>
    </location>
</feature>
<keyword evidence="10" id="KW-1185">Reference proteome</keyword>
<dbReference type="InterPro" id="IPR000337">
    <property type="entry name" value="GPCR_3"/>
</dbReference>
<keyword evidence="4 6" id="KW-0472">Membrane</keyword>
<dbReference type="OrthoDB" id="2159603at2759"/>
<sequence>MNLFIFLLLVFQLLLNVYASKSLDVYNEKDFNKALSEKDEELLINVKTPINISKTYNITYPYKKLTINGDSIGSLIYLDLYHQIIFSDTIEDVEVRNISITGNLFFNNNKKIKIQFVEYIGTIDSYLNNNNEFKFTESMYLPPHVPFPYCLNLGGNLELAYLEVYGNSNCEKRLLNYNGYNKHTVSISNTFFNGDDACALFSFVDSIYIDINQSTIVRSFVKDKNDGGGIKIINSKFIIRYSSLYDSVSVGPGGLFYINDPIYFLADHIDIHNITSYDLGSLAYITVSDNSMEKKIRFQYITQDGCGNLEGMNKGGLIFAIEKYASVELDNYLGQNLINNKGSGSAFYLSDYSSLNINEFKINNVIGSDSDGLFLYTINSRNVQFTATNIELSNFKQNNIKPTSIFWVDEHVKVVIQNMKIINSMGYHHHLIYQNERSNVDIKDFEVHNFYSDSEAELISVNTAVNSNVEITAILSFERLILDNIQSPGVLIKGKYGSVTITDSHIYNISDPDYITEDESHLRGSTSISNPKIADISNFFILIIRDALLENMIGDSGFSSSEDSLINIYDSNFFNSYFKDGIIEIDHRNEKYGSYSIQNSKFENITSEYGAIINIKTTNFGGIVYSISPYTSYHLLFNNCTFTNVTASKGSIAFSYNINSEPRFSNIDELKKINGSFATNPTKLKFFDDKIHEYSIISSEKIPEEISLITLNTDISSTKFDDFVFLNLYVNDTYNAELLGQSNSYCWDDSCVFPPVKVIGNPGTYKIRLMINSFGHFARFDNNYIDIQVEIKECYDNDTYKYQNIESNNGLKSCYKPKCEPACKAGKCVANNVCDCSNSFFVGSRCDQYDKMKRVKLIDESLRKIIMALSCLVVVTIVLTIIYRNAPIIKGGSVDFLILILFGILIYYGYVLLLTFERNKMRCYWIYLFNNIGFSLVFGSIFVKTYRIYKIFFETTKANLGIK</sequence>
<reference evidence="9 10" key="1">
    <citation type="submission" date="2016-08" db="EMBL/GenBank/DDBJ databases">
        <title>A Parts List for Fungal Cellulosomes Revealed by Comparative Genomics.</title>
        <authorList>
            <consortium name="DOE Joint Genome Institute"/>
            <person name="Haitjema C.H."/>
            <person name="Gilmore S.P."/>
            <person name="Henske J.K."/>
            <person name="Solomon K.V."/>
            <person name="De Groot R."/>
            <person name="Kuo A."/>
            <person name="Mondo S.J."/>
            <person name="Salamov A.A."/>
            <person name="Labutti K."/>
            <person name="Zhao Z."/>
            <person name="Chiniquy J."/>
            <person name="Barry K."/>
            <person name="Brewer H.M."/>
            <person name="Purvine S.O."/>
            <person name="Wright A.T."/>
            <person name="Boxma B."/>
            <person name="Van Alen T."/>
            <person name="Hackstein J.H."/>
            <person name="Baker S.E."/>
            <person name="Grigoriev I.V."/>
            <person name="O'Malley M.A."/>
        </authorList>
    </citation>
    <scope>NUCLEOTIDE SEQUENCE [LARGE SCALE GENOMIC DNA]</scope>
    <source>
        <strain evidence="9 10">S4</strain>
    </source>
</reference>
<evidence type="ECO:0000313" key="10">
    <source>
        <dbReference type="Proteomes" id="UP000193944"/>
    </source>
</evidence>
<evidence type="ECO:0000256" key="6">
    <source>
        <dbReference type="SAM" id="Phobius"/>
    </source>
</evidence>
<name>A0A1Y1WVG3_9FUNG</name>
<dbReference type="EMBL" id="MCFG01000243">
    <property type="protein sequence ID" value="ORX77549.1"/>
    <property type="molecule type" value="Genomic_DNA"/>
</dbReference>
<dbReference type="PRINTS" id="PR00248">
    <property type="entry name" value="GPCRMGR"/>
</dbReference>
<evidence type="ECO:0000256" key="5">
    <source>
        <dbReference type="ARBA" id="ARBA00023180"/>
    </source>
</evidence>
<dbReference type="GO" id="GO:0016020">
    <property type="term" value="C:membrane"/>
    <property type="evidence" value="ECO:0007669"/>
    <property type="project" value="UniProtKB-SubCell"/>
</dbReference>
<organism evidence="9 10">
    <name type="scientific">Anaeromyces robustus</name>
    <dbReference type="NCBI Taxonomy" id="1754192"/>
    <lineage>
        <taxon>Eukaryota</taxon>
        <taxon>Fungi</taxon>
        <taxon>Fungi incertae sedis</taxon>
        <taxon>Chytridiomycota</taxon>
        <taxon>Chytridiomycota incertae sedis</taxon>
        <taxon>Neocallimastigomycetes</taxon>
        <taxon>Neocallimastigales</taxon>
        <taxon>Neocallimastigaceae</taxon>
        <taxon>Anaeromyces</taxon>
    </lineage>
</organism>
<dbReference type="GO" id="GO:0004930">
    <property type="term" value="F:G protein-coupled receptor activity"/>
    <property type="evidence" value="ECO:0007669"/>
    <property type="project" value="InterPro"/>
</dbReference>
<dbReference type="Pfam" id="PF00003">
    <property type="entry name" value="7tm_3"/>
    <property type="match status" value="1"/>
</dbReference>
<keyword evidence="3 6" id="KW-1133">Transmembrane helix</keyword>
<evidence type="ECO:0000259" key="8">
    <source>
        <dbReference type="PROSITE" id="PS50259"/>
    </source>
</evidence>
<feature type="transmembrane region" description="Helical" evidence="6">
    <location>
        <begin position="865"/>
        <end position="882"/>
    </location>
</feature>
<comment type="subcellular location">
    <subcellularLocation>
        <location evidence="1">Membrane</location>
        <topology evidence="1">Multi-pass membrane protein</topology>
    </subcellularLocation>
</comment>
<evidence type="ECO:0000256" key="1">
    <source>
        <dbReference type="ARBA" id="ARBA00004141"/>
    </source>
</evidence>
<feature type="signal peptide" evidence="7">
    <location>
        <begin position="1"/>
        <end position="19"/>
    </location>
</feature>
<feature type="non-terminal residue" evidence="9">
    <location>
        <position position="963"/>
    </location>
</feature>
<feature type="domain" description="G-protein coupled receptors family 3 profile" evidence="8">
    <location>
        <begin position="872"/>
        <end position="952"/>
    </location>
</feature>
<reference evidence="9 10" key="2">
    <citation type="submission" date="2016-08" db="EMBL/GenBank/DDBJ databases">
        <title>Pervasive Adenine N6-methylation of Active Genes in Fungi.</title>
        <authorList>
            <consortium name="DOE Joint Genome Institute"/>
            <person name="Mondo S.J."/>
            <person name="Dannebaum R.O."/>
            <person name="Kuo R.C."/>
            <person name="Labutti K."/>
            <person name="Haridas S."/>
            <person name="Kuo A."/>
            <person name="Salamov A."/>
            <person name="Ahrendt S.R."/>
            <person name="Lipzen A."/>
            <person name="Sullivan W."/>
            <person name="Andreopoulos W.B."/>
            <person name="Clum A."/>
            <person name="Lindquist E."/>
            <person name="Daum C."/>
            <person name="Ramamoorthy G.K."/>
            <person name="Gryganskyi A."/>
            <person name="Culley D."/>
            <person name="Magnuson J.K."/>
            <person name="James T.Y."/>
            <person name="O'Malley M.A."/>
            <person name="Stajich J.E."/>
            <person name="Spatafora J.W."/>
            <person name="Visel A."/>
            <person name="Grigoriev I.V."/>
        </authorList>
    </citation>
    <scope>NUCLEOTIDE SEQUENCE [LARGE SCALE GENOMIC DNA]</scope>
    <source>
        <strain evidence="9 10">S4</strain>
    </source>
</reference>
<protein>
    <recommendedName>
        <fullName evidence="8">G-protein coupled receptors family 3 profile domain-containing protein</fullName>
    </recommendedName>
</protein>
<evidence type="ECO:0000256" key="4">
    <source>
        <dbReference type="ARBA" id="ARBA00023136"/>
    </source>
</evidence>
<dbReference type="AlphaFoldDB" id="A0A1Y1WVG3"/>
<keyword evidence="5" id="KW-0325">Glycoprotein</keyword>
<keyword evidence="7" id="KW-0732">Signal</keyword>
<evidence type="ECO:0000256" key="3">
    <source>
        <dbReference type="ARBA" id="ARBA00022989"/>
    </source>
</evidence>
<dbReference type="Proteomes" id="UP000193944">
    <property type="component" value="Unassembled WGS sequence"/>
</dbReference>
<dbReference type="PROSITE" id="PS50259">
    <property type="entry name" value="G_PROTEIN_RECEP_F3_4"/>
    <property type="match status" value="1"/>
</dbReference>
<keyword evidence="2 6" id="KW-0812">Transmembrane</keyword>
<gene>
    <name evidence="9" type="ORF">BCR32DRAFT_270572</name>
</gene>
<feature type="transmembrane region" description="Helical" evidence="6">
    <location>
        <begin position="894"/>
        <end position="912"/>
    </location>
</feature>
<dbReference type="InterPro" id="IPR017978">
    <property type="entry name" value="GPCR_3_C"/>
</dbReference>
<dbReference type="InterPro" id="IPR050726">
    <property type="entry name" value="mGluR"/>
</dbReference>